<keyword evidence="1" id="KW-0732">Signal</keyword>
<dbReference type="Pfam" id="PF13590">
    <property type="entry name" value="DUF4136"/>
    <property type="match status" value="1"/>
</dbReference>
<proteinExistence type="predicted"/>
<accession>A0A934RE65</accession>
<evidence type="ECO:0000313" key="3">
    <source>
        <dbReference type="EMBL" id="MBK1827471.1"/>
    </source>
</evidence>
<dbReference type="EMBL" id="JAENII010000007">
    <property type="protein sequence ID" value="MBK1827471.1"/>
    <property type="molecule type" value="Genomic_DNA"/>
</dbReference>
<dbReference type="AlphaFoldDB" id="A0A934RE65"/>
<evidence type="ECO:0000313" key="4">
    <source>
        <dbReference type="Proteomes" id="UP000658278"/>
    </source>
</evidence>
<name>A0A934RE65_9BACT</name>
<reference evidence="3" key="1">
    <citation type="submission" date="2021-01" db="EMBL/GenBank/DDBJ databases">
        <title>Modified the classification status of verrucomicrobia.</title>
        <authorList>
            <person name="Feng X."/>
        </authorList>
    </citation>
    <scope>NUCLEOTIDE SEQUENCE</scope>
    <source>
        <strain evidence="3">KCTC 22201</strain>
    </source>
</reference>
<evidence type="ECO:0000256" key="1">
    <source>
        <dbReference type="SAM" id="SignalP"/>
    </source>
</evidence>
<dbReference type="InterPro" id="IPR025411">
    <property type="entry name" value="DUF4136"/>
</dbReference>
<evidence type="ECO:0000259" key="2">
    <source>
        <dbReference type="Pfam" id="PF13590"/>
    </source>
</evidence>
<organism evidence="3 4">
    <name type="scientific">Haloferula rosea</name>
    <dbReference type="NCBI Taxonomy" id="490093"/>
    <lineage>
        <taxon>Bacteria</taxon>
        <taxon>Pseudomonadati</taxon>
        <taxon>Verrucomicrobiota</taxon>
        <taxon>Verrucomicrobiia</taxon>
        <taxon>Verrucomicrobiales</taxon>
        <taxon>Verrucomicrobiaceae</taxon>
        <taxon>Haloferula</taxon>
    </lineage>
</organism>
<feature type="chain" id="PRO_5037321607" evidence="1">
    <location>
        <begin position="20"/>
        <end position="182"/>
    </location>
</feature>
<sequence length="182" mass="20290">MKVLLIPALTAITTLLLTACGNRVDMPSGKSKGYTSARLVQTDKKPDFADVDASTNRMIQKALADTFRANGLQVKTSDADLVVGYLLLIQDNASTLLIDDYFGYGRDAEHIADVAHVRGVVENQRPDQFERGAIVVDVMDAKTNKLVYRNFAKRDIHKGLSDSVRQQRIQEAVNETMQKFFR</sequence>
<comment type="caution">
    <text evidence="3">The sequence shown here is derived from an EMBL/GenBank/DDBJ whole genome shotgun (WGS) entry which is preliminary data.</text>
</comment>
<dbReference type="Proteomes" id="UP000658278">
    <property type="component" value="Unassembled WGS sequence"/>
</dbReference>
<feature type="signal peptide" evidence="1">
    <location>
        <begin position="1"/>
        <end position="19"/>
    </location>
</feature>
<protein>
    <submittedName>
        <fullName evidence="3">DUF4136 domain-containing protein</fullName>
    </submittedName>
</protein>
<feature type="domain" description="DUF4136" evidence="2">
    <location>
        <begin position="49"/>
        <end position="180"/>
    </location>
</feature>
<gene>
    <name evidence="3" type="ORF">JIN81_10585</name>
</gene>
<dbReference type="Gene3D" id="3.30.160.670">
    <property type="match status" value="1"/>
</dbReference>
<keyword evidence="4" id="KW-1185">Reference proteome</keyword>
<dbReference type="RefSeq" id="WP_200278949.1">
    <property type="nucleotide sequence ID" value="NZ_JAENII010000007.1"/>
</dbReference>
<dbReference type="PROSITE" id="PS51257">
    <property type="entry name" value="PROKAR_LIPOPROTEIN"/>
    <property type="match status" value="1"/>
</dbReference>